<accession>A0A1R3IW19</accession>
<reference evidence="2 3" key="1">
    <citation type="submission" date="2013-09" db="EMBL/GenBank/DDBJ databases">
        <title>Corchorus capsularis genome sequencing.</title>
        <authorList>
            <person name="Alam M."/>
            <person name="Haque M.S."/>
            <person name="Islam M.S."/>
            <person name="Emdad E.M."/>
            <person name="Islam M.M."/>
            <person name="Ahmed B."/>
            <person name="Halim A."/>
            <person name="Hossen Q.M.M."/>
            <person name="Hossain M.Z."/>
            <person name="Ahmed R."/>
            <person name="Khan M.M."/>
            <person name="Islam R."/>
            <person name="Rashid M.M."/>
            <person name="Khan S.A."/>
            <person name="Rahman M.S."/>
            <person name="Alam M."/>
        </authorList>
    </citation>
    <scope>NUCLEOTIDE SEQUENCE [LARGE SCALE GENOMIC DNA]</scope>
    <source>
        <strain evidence="3">cv. CVL-1</strain>
        <tissue evidence="2">Whole seedling</tissue>
    </source>
</reference>
<evidence type="ECO:0000313" key="3">
    <source>
        <dbReference type="Proteomes" id="UP000188268"/>
    </source>
</evidence>
<feature type="domain" description="DUF4283" evidence="1">
    <location>
        <begin position="17"/>
        <end position="101"/>
    </location>
</feature>
<evidence type="ECO:0000259" key="1">
    <source>
        <dbReference type="Pfam" id="PF14111"/>
    </source>
</evidence>
<sequence length="165" mass="19223">MGHEKLPDLGLVGEEGNETNDWIVVGRLIVDRNLNRAGVMAILRNIWPEKEAPAIGEVGQNTYSIYFVSEELILKALEGNPWSIMGHYLNLKKWEANTTVAELDFRVFRRLNLKRAEQEEIENQRSAKRAKSSVIIEEFMEEHGHFIYDPNSFYRDYKGPKRETW</sequence>
<protein>
    <recommendedName>
        <fullName evidence="1">DUF4283 domain-containing protein</fullName>
    </recommendedName>
</protein>
<organism evidence="2 3">
    <name type="scientific">Corchorus capsularis</name>
    <name type="common">Jute</name>
    <dbReference type="NCBI Taxonomy" id="210143"/>
    <lineage>
        <taxon>Eukaryota</taxon>
        <taxon>Viridiplantae</taxon>
        <taxon>Streptophyta</taxon>
        <taxon>Embryophyta</taxon>
        <taxon>Tracheophyta</taxon>
        <taxon>Spermatophyta</taxon>
        <taxon>Magnoliopsida</taxon>
        <taxon>eudicotyledons</taxon>
        <taxon>Gunneridae</taxon>
        <taxon>Pentapetalae</taxon>
        <taxon>rosids</taxon>
        <taxon>malvids</taxon>
        <taxon>Malvales</taxon>
        <taxon>Malvaceae</taxon>
        <taxon>Grewioideae</taxon>
        <taxon>Apeibeae</taxon>
        <taxon>Corchorus</taxon>
    </lineage>
</organism>
<dbReference type="OrthoDB" id="1750606at2759"/>
<keyword evidence="3" id="KW-1185">Reference proteome</keyword>
<dbReference type="InterPro" id="IPR025558">
    <property type="entry name" value="DUF4283"/>
</dbReference>
<dbReference type="EMBL" id="AWWV01009393">
    <property type="protein sequence ID" value="OMO86775.1"/>
    <property type="molecule type" value="Genomic_DNA"/>
</dbReference>
<dbReference type="Proteomes" id="UP000188268">
    <property type="component" value="Unassembled WGS sequence"/>
</dbReference>
<dbReference type="Pfam" id="PF14111">
    <property type="entry name" value="DUF4283"/>
    <property type="match status" value="1"/>
</dbReference>
<gene>
    <name evidence="2" type="ORF">CCACVL1_09457</name>
</gene>
<dbReference type="AlphaFoldDB" id="A0A1R3IW19"/>
<evidence type="ECO:0000313" key="2">
    <source>
        <dbReference type="EMBL" id="OMO86775.1"/>
    </source>
</evidence>
<dbReference type="Gramene" id="OMO86775">
    <property type="protein sequence ID" value="OMO86775"/>
    <property type="gene ID" value="CCACVL1_09457"/>
</dbReference>
<comment type="caution">
    <text evidence="2">The sequence shown here is derived from an EMBL/GenBank/DDBJ whole genome shotgun (WGS) entry which is preliminary data.</text>
</comment>
<proteinExistence type="predicted"/>
<name>A0A1R3IW19_COCAP</name>